<keyword evidence="3" id="KW-0175">Coiled coil</keyword>
<dbReference type="RefSeq" id="WP_014772798.1">
    <property type="nucleotide sequence ID" value="NC_018010.1"/>
</dbReference>
<protein>
    <recommendedName>
        <fullName evidence="1">chorismate mutase</fullName>
        <ecNumber evidence="1">5.4.99.5</ecNumber>
    </recommendedName>
</protein>
<dbReference type="InterPro" id="IPR036979">
    <property type="entry name" value="CM_dom_sf"/>
</dbReference>
<evidence type="ECO:0000313" key="5">
    <source>
        <dbReference type="EMBL" id="AFL84839.1"/>
    </source>
</evidence>
<dbReference type="Pfam" id="PF00793">
    <property type="entry name" value="DAHP_synth_1"/>
    <property type="match status" value="1"/>
</dbReference>
<evidence type="ECO:0000256" key="1">
    <source>
        <dbReference type="ARBA" id="ARBA00012404"/>
    </source>
</evidence>
<sequence length="362" mass="41090">METKTLDRWGMNLQKPLIIAGPCSVETPEQLDRTVAGLVDQGVRIIRGGVWKPRTRPGNFEGVGAIALPWIKEVKEKYGVKFAIEVANPNHVEQALEAGIDLLWIGARTTVNPFAVQEIADSLKGVDIPIFVKNPVNPDLALWIGALERLDQAGLKRIGAIHRGFSNFNDTKYRNSPMWQLPIELKTKIPNLPLLNDPSHIGGKRDLLFDIAQMAYDLNFDGLIVESHIDPDKAWSDAAQQLTPDAFGAMLKSLKTRNSGLENPIFKHQLEQLREQIDEVDRELLEVLTRRMSLVEQVGEYKKSNNLTVFQIERWKKVFKTRADWAESMNVNPEFIKEVFKLIHTESINKQTEIMEGRKLEK</sequence>
<dbReference type="PANTHER" id="PTHR43018:SF1">
    <property type="entry name" value="PROTEIN AROA(G)"/>
    <property type="match status" value="1"/>
</dbReference>
<dbReference type="PANTHER" id="PTHR43018">
    <property type="entry name" value="PHOSPHO-2-DEHYDRO-3-DEOXYHEPTONATE ALDOLASE"/>
    <property type="match status" value="1"/>
</dbReference>
<evidence type="ECO:0000259" key="4">
    <source>
        <dbReference type="PROSITE" id="PS51168"/>
    </source>
</evidence>
<evidence type="ECO:0000256" key="2">
    <source>
        <dbReference type="ARBA" id="ARBA00022679"/>
    </source>
</evidence>
<dbReference type="PROSITE" id="PS51168">
    <property type="entry name" value="CHORISMATE_MUT_2"/>
    <property type="match status" value="1"/>
</dbReference>
<keyword evidence="6" id="KW-1185">Reference proteome</keyword>
<dbReference type="InterPro" id="IPR006218">
    <property type="entry name" value="DAHP1/KDSA"/>
</dbReference>
<dbReference type="Proteomes" id="UP000006050">
    <property type="component" value="Chromosome"/>
</dbReference>
<name>I3Z6H1_BELBD</name>
<dbReference type="eggNOG" id="COG2876">
    <property type="taxonomic scope" value="Bacteria"/>
</dbReference>
<gene>
    <name evidence="5" type="ordered locus">Belba_2275</name>
</gene>
<dbReference type="InterPro" id="IPR036263">
    <property type="entry name" value="Chorismate_II_sf"/>
</dbReference>
<dbReference type="GO" id="GO:0016740">
    <property type="term" value="F:transferase activity"/>
    <property type="evidence" value="ECO:0007669"/>
    <property type="project" value="UniProtKB-KW"/>
</dbReference>
<dbReference type="PATRIC" id="fig|866536.3.peg.2338"/>
<dbReference type="Gene3D" id="3.20.20.70">
    <property type="entry name" value="Aldolase class I"/>
    <property type="match status" value="1"/>
</dbReference>
<evidence type="ECO:0000313" key="6">
    <source>
        <dbReference type="Proteomes" id="UP000006050"/>
    </source>
</evidence>
<proteinExistence type="predicted"/>
<feature type="domain" description="Chorismate mutase" evidence="4">
    <location>
        <begin position="264"/>
        <end position="355"/>
    </location>
</feature>
<reference evidence="6" key="1">
    <citation type="submission" date="2012-06" db="EMBL/GenBank/DDBJ databases">
        <title>The complete genome of Belliella baltica DSM 15883.</title>
        <authorList>
            <person name="Lucas S."/>
            <person name="Copeland A."/>
            <person name="Lapidus A."/>
            <person name="Goodwin L."/>
            <person name="Pitluck S."/>
            <person name="Peters L."/>
            <person name="Mikhailova N."/>
            <person name="Davenport K."/>
            <person name="Kyrpides N."/>
            <person name="Mavromatis K."/>
            <person name="Pagani I."/>
            <person name="Ivanova N."/>
            <person name="Ovchinnikova G."/>
            <person name="Zeytun A."/>
            <person name="Detter J.C."/>
            <person name="Han C."/>
            <person name="Land M."/>
            <person name="Hauser L."/>
            <person name="Markowitz V."/>
            <person name="Cheng J.-F."/>
            <person name="Hugenholtz P."/>
            <person name="Woyke T."/>
            <person name="Wu D."/>
            <person name="Tindall B."/>
            <person name="Pomrenke H."/>
            <person name="Brambilla E."/>
            <person name="Klenk H.-P."/>
            <person name="Eisen J.A."/>
        </authorList>
    </citation>
    <scope>NUCLEOTIDE SEQUENCE [LARGE SCALE GENOMIC DNA]</scope>
    <source>
        <strain evidence="6">DSM 15883 / CIP 108006 / LMG 21964 / BA134</strain>
    </source>
</reference>
<feature type="coiled-coil region" evidence="3">
    <location>
        <begin position="263"/>
        <end position="290"/>
    </location>
</feature>
<dbReference type="eggNOG" id="COG1605">
    <property type="taxonomic scope" value="Bacteria"/>
</dbReference>
<dbReference type="InterPro" id="IPR002701">
    <property type="entry name" value="CM_II_prokaryot"/>
</dbReference>
<dbReference type="InterPro" id="IPR013785">
    <property type="entry name" value="Aldolase_TIM"/>
</dbReference>
<dbReference type="Gene3D" id="1.20.59.10">
    <property type="entry name" value="Chorismate mutase"/>
    <property type="match status" value="1"/>
</dbReference>
<dbReference type="AlphaFoldDB" id="I3Z6H1"/>
<dbReference type="EC" id="5.4.99.5" evidence="1"/>
<dbReference type="Pfam" id="PF01817">
    <property type="entry name" value="CM_2"/>
    <property type="match status" value="1"/>
</dbReference>
<dbReference type="SMART" id="SM00830">
    <property type="entry name" value="CM_2"/>
    <property type="match status" value="1"/>
</dbReference>
<dbReference type="STRING" id="866536.Belba_2275"/>
<evidence type="ECO:0000256" key="3">
    <source>
        <dbReference type="SAM" id="Coils"/>
    </source>
</evidence>
<dbReference type="EMBL" id="CP003281">
    <property type="protein sequence ID" value="AFL84839.1"/>
    <property type="molecule type" value="Genomic_DNA"/>
</dbReference>
<dbReference type="KEGG" id="bbd:Belba_2275"/>
<organism evidence="5 6">
    <name type="scientific">Belliella baltica (strain DSM 15883 / CIP 108006 / LMG 21964 / BA134)</name>
    <dbReference type="NCBI Taxonomy" id="866536"/>
    <lineage>
        <taxon>Bacteria</taxon>
        <taxon>Pseudomonadati</taxon>
        <taxon>Bacteroidota</taxon>
        <taxon>Cytophagia</taxon>
        <taxon>Cytophagales</taxon>
        <taxon>Cyclobacteriaceae</taxon>
        <taxon>Belliella</taxon>
    </lineage>
</organism>
<dbReference type="SUPFAM" id="SSF48600">
    <property type="entry name" value="Chorismate mutase II"/>
    <property type="match status" value="1"/>
</dbReference>
<dbReference type="HOGENOM" id="CLU_062599_1_1_10"/>
<accession>I3Z6H1</accession>
<dbReference type="GO" id="GO:0046417">
    <property type="term" value="P:chorismate metabolic process"/>
    <property type="evidence" value="ECO:0007669"/>
    <property type="project" value="InterPro"/>
</dbReference>
<dbReference type="InterPro" id="IPR052899">
    <property type="entry name" value="Class-I_DAHP_synthase"/>
</dbReference>
<keyword evidence="2 5" id="KW-0808">Transferase</keyword>
<dbReference type="GO" id="GO:0004106">
    <property type="term" value="F:chorismate mutase activity"/>
    <property type="evidence" value="ECO:0007669"/>
    <property type="project" value="UniProtKB-EC"/>
</dbReference>
<dbReference type="SUPFAM" id="SSF51569">
    <property type="entry name" value="Aldolase"/>
    <property type="match status" value="1"/>
</dbReference>